<evidence type="ECO:0000313" key="3">
    <source>
        <dbReference type="EMBL" id="KWX76187.1"/>
    </source>
</evidence>
<protein>
    <recommendedName>
        <fullName evidence="2">Teneurin-like YD-shell domain-containing protein</fullName>
    </recommendedName>
</protein>
<dbReference type="PANTHER" id="PTHR32305">
    <property type="match status" value="1"/>
</dbReference>
<keyword evidence="4" id="KW-1185">Reference proteome</keyword>
<dbReference type="AlphaFoldDB" id="A0A132TXW9"/>
<evidence type="ECO:0000256" key="1">
    <source>
        <dbReference type="ARBA" id="ARBA00022737"/>
    </source>
</evidence>
<dbReference type="Proteomes" id="UP000070475">
    <property type="component" value="Unassembled WGS sequence"/>
</dbReference>
<name>A0A132TXW9_9BACL</name>
<organism evidence="3 4">
    <name type="scientific">Paenibacillus riograndensis</name>
    <dbReference type="NCBI Taxonomy" id="483937"/>
    <lineage>
        <taxon>Bacteria</taxon>
        <taxon>Bacillati</taxon>
        <taxon>Bacillota</taxon>
        <taxon>Bacilli</taxon>
        <taxon>Bacillales</taxon>
        <taxon>Paenibacillaceae</taxon>
        <taxon>Paenibacillus</taxon>
        <taxon>Paenibacillus sonchi group</taxon>
    </lineage>
</organism>
<dbReference type="InterPro" id="IPR022385">
    <property type="entry name" value="Rhs_assc_core"/>
</dbReference>
<dbReference type="PATRIC" id="fig|483937.3.peg.1633"/>
<comment type="caution">
    <text evidence="3">The sequence shown here is derived from an EMBL/GenBank/DDBJ whole genome shotgun (WGS) entry which is preliminary data.</text>
</comment>
<evidence type="ECO:0000259" key="2">
    <source>
        <dbReference type="Pfam" id="PF25023"/>
    </source>
</evidence>
<dbReference type="PANTHER" id="PTHR32305:SF17">
    <property type="entry name" value="TRNA NUCLEASE WAPA"/>
    <property type="match status" value="1"/>
</dbReference>
<evidence type="ECO:0000313" key="4">
    <source>
        <dbReference type="Proteomes" id="UP000070475"/>
    </source>
</evidence>
<gene>
    <name evidence="3" type="ORF">AMQ84_15955</name>
</gene>
<dbReference type="Gene3D" id="2.180.10.10">
    <property type="entry name" value="RHS repeat-associated core"/>
    <property type="match status" value="1"/>
</dbReference>
<dbReference type="EMBL" id="LIRB01000132">
    <property type="protein sequence ID" value="KWX76187.1"/>
    <property type="molecule type" value="Genomic_DNA"/>
</dbReference>
<dbReference type="Pfam" id="PF25023">
    <property type="entry name" value="TEN_YD-shell"/>
    <property type="match status" value="1"/>
</dbReference>
<accession>A0A132TXW9</accession>
<dbReference type="InterPro" id="IPR056823">
    <property type="entry name" value="TEN-like_YD-shell"/>
</dbReference>
<reference evidence="3 4" key="1">
    <citation type="submission" date="2015-08" db="EMBL/GenBank/DDBJ databases">
        <title>Genomes of Paenibacillus riograndensis.</title>
        <authorList>
            <person name="Sant'Anna F.H."/>
            <person name="Souza R."/>
            <person name="Ambrosini A."/>
            <person name="Bach E."/>
            <person name="Fernandes G."/>
            <person name="Balsanelli E."/>
            <person name="Baura V.A."/>
            <person name="Pedrosa F.O."/>
            <person name="Souza E.M."/>
            <person name="Passaglia L."/>
        </authorList>
    </citation>
    <scope>NUCLEOTIDE SEQUENCE [LARGE SCALE GENOMIC DNA]</scope>
    <source>
        <strain evidence="3 4">CAS34</strain>
    </source>
</reference>
<feature type="domain" description="Teneurin-like YD-shell" evidence="2">
    <location>
        <begin position="7"/>
        <end position="109"/>
    </location>
</feature>
<sequence>MVKKDKKASKDYYYLYNGHGDVVQIVDTSGAVINNYTYDEWGNITSQVEGTSNSFKYSGEVYDAETGLYYLRARYYDPSMGRFLNEDTYEGQIDNPLTQNLYTYVINNPLIYTDPTGHMHAWGAGWSGFAENRYSATDPWKGWSGPVGWALNFLIIDSINTLRDPNASRLDIALAVMGIIPLGKVESIAGKLFVNIMKEGKLISATVDASIEWKSYLKHDVTSIKGYKKLTWSEIRATTKQGAAMYKPDINIESLERYAWEYGVSTTNGKTWKVMQLCHWSICWERYCIYEG</sequence>
<dbReference type="InterPro" id="IPR050708">
    <property type="entry name" value="T6SS_VgrG/RHS"/>
</dbReference>
<dbReference type="NCBIfam" id="TIGR03696">
    <property type="entry name" value="Rhs_assc_core"/>
    <property type="match status" value="1"/>
</dbReference>
<proteinExistence type="predicted"/>
<keyword evidence="1" id="KW-0677">Repeat</keyword>